<dbReference type="GO" id="GO:0042742">
    <property type="term" value="P:defense response to bacterium"/>
    <property type="evidence" value="ECO:0007669"/>
    <property type="project" value="UniProtKB-KW"/>
</dbReference>
<proteinExistence type="inferred from homology"/>
<feature type="signal peptide" evidence="15">
    <location>
        <begin position="1"/>
        <end position="23"/>
    </location>
</feature>
<comment type="subcellular location">
    <subcellularLocation>
        <location evidence="13">Cell junction</location>
        <location evidence="13">Plasmodesma</location>
    </subcellularLocation>
    <subcellularLocation>
        <location evidence="1">Cell membrane</location>
        <topology evidence="1">Single-pass type I membrane protein</topology>
    </subcellularLocation>
</comment>
<evidence type="ECO:0000256" key="5">
    <source>
        <dbReference type="ARBA" id="ARBA00022729"/>
    </source>
</evidence>
<dbReference type="Pfam" id="PF01657">
    <property type="entry name" value="Stress-antifung"/>
    <property type="match status" value="1"/>
</dbReference>
<evidence type="ECO:0000256" key="8">
    <source>
        <dbReference type="ARBA" id="ARBA00022821"/>
    </source>
</evidence>
<accession>A0ABD3KA27</accession>
<organism evidence="17 18">
    <name type="scientific">Eucalyptus globulus</name>
    <name type="common">Tasmanian blue gum</name>
    <dbReference type="NCBI Taxonomy" id="34317"/>
    <lineage>
        <taxon>Eukaryota</taxon>
        <taxon>Viridiplantae</taxon>
        <taxon>Streptophyta</taxon>
        <taxon>Embryophyta</taxon>
        <taxon>Tracheophyta</taxon>
        <taxon>Spermatophyta</taxon>
        <taxon>Magnoliopsida</taxon>
        <taxon>eudicotyledons</taxon>
        <taxon>Gunneridae</taxon>
        <taxon>Pentapetalae</taxon>
        <taxon>rosids</taxon>
        <taxon>malvids</taxon>
        <taxon>Myrtales</taxon>
        <taxon>Myrtaceae</taxon>
        <taxon>Myrtoideae</taxon>
        <taxon>Eucalypteae</taxon>
        <taxon>Eucalyptus</taxon>
    </lineage>
</organism>
<evidence type="ECO:0000256" key="9">
    <source>
        <dbReference type="ARBA" id="ARBA00022949"/>
    </source>
</evidence>
<keyword evidence="12" id="KW-1015">Disulfide bond</keyword>
<evidence type="ECO:0000259" key="16">
    <source>
        <dbReference type="PROSITE" id="PS51473"/>
    </source>
</evidence>
<dbReference type="CDD" id="cd23509">
    <property type="entry name" value="Gnk2-like"/>
    <property type="match status" value="1"/>
</dbReference>
<name>A0ABD3KA27_EUCGL</name>
<keyword evidence="9" id="KW-0965">Cell junction</keyword>
<dbReference type="InterPro" id="IPR038408">
    <property type="entry name" value="GNK2_sf"/>
</dbReference>
<evidence type="ECO:0000256" key="7">
    <source>
        <dbReference type="ARBA" id="ARBA00022737"/>
    </source>
</evidence>
<feature type="domain" description="Gnk2-homologous" evidence="16">
    <location>
        <begin position="25"/>
        <end position="128"/>
    </location>
</feature>
<evidence type="ECO:0000256" key="3">
    <source>
        <dbReference type="ARBA" id="ARBA00022577"/>
    </source>
</evidence>
<evidence type="ECO:0000256" key="14">
    <source>
        <dbReference type="ARBA" id="ARBA00038393"/>
    </source>
</evidence>
<keyword evidence="5 15" id="KW-0732">Signal</keyword>
<keyword evidence="11" id="KW-0465">Mannose-binding</keyword>
<dbReference type="InterPro" id="IPR002902">
    <property type="entry name" value="GNK2"/>
</dbReference>
<sequence length="180" mass="20695">MATFQRIIAILTRLLCICNTARGLTNTTVMYSNVQMYVPSTEYGYLVVETLGDLVQETPMWAYGYYNQRPGSEQTVYGHGVCRRKLSQPNCYNCTHLALQTITRQCPNAVGARVQLVACRMSFDYHGAMKNDLKKAYDGLDKDFIRKTLVACKFPGIWIETDHEMHIRFVHYKGQCRRMS</sequence>
<dbReference type="PANTHER" id="PTHR32080">
    <property type="entry name" value="ANTIFUNGAL PROTEIN GINKBILOBIN-2-LIKE"/>
    <property type="match status" value="1"/>
</dbReference>
<dbReference type="AlphaFoldDB" id="A0ABD3KA27"/>
<evidence type="ECO:0000256" key="6">
    <source>
        <dbReference type="ARBA" id="ARBA00022734"/>
    </source>
</evidence>
<feature type="chain" id="PRO_5044777891" description="Gnk2-homologous domain-containing protein" evidence="15">
    <location>
        <begin position="24"/>
        <end position="180"/>
    </location>
</feature>
<dbReference type="Gene3D" id="3.30.430.20">
    <property type="entry name" value="Gnk2 domain, C-X8-C-X2-C motif"/>
    <property type="match status" value="1"/>
</dbReference>
<protein>
    <recommendedName>
        <fullName evidence="16">Gnk2-homologous domain-containing protein</fullName>
    </recommendedName>
</protein>
<evidence type="ECO:0000256" key="4">
    <source>
        <dbReference type="ARBA" id="ARBA00022581"/>
    </source>
</evidence>
<gene>
    <name evidence="17" type="ORF">ACJRO7_025774</name>
</gene>
<keyword evidence="8" id="KW-0611">Plant defense</keyword>
<dbReference type="Proteomes" id="UP001634007">
    <property type="component" value="Unassembled WGS sequence"/>
</dbReference>
<keyword evidence="7" id="KW-0677">Repeat</keyword>
<dbReference type="GO" id="GO:0009506">
    <property type="term" value="C:plasmodesma"/>
    <property type="evidence" value="ECO:0007669"/>
    <property type="project" value="UniProtKB-SubCell"/>
</dbReference>
<keyword evidence="18" id="KW-1185">Reference proteome</keyword>
<evidence type="ECO:0000256" key="1">
    <source>
        <dbReference type="ARBA" id="ARBA00004251"/>
    </source>
</evidence>
<dbReference type="EMBL" id="JBJKBG010000006">
    <property type="protein sequence ID" value="KAL3736891.1"/>
    <property type="molecule type" value="Genomic_DNA"/>
</dbReference>
<evidence type="ECO:0000313" key="17">
    <source>
        <dbReference type="EMBL" id="KAL3736891.1"/>
    </source>
</evidence>
<dbReference type="PANTHER" id="PTHR32080:SF54">
    <property type="entry name" value="GNK2-HOMOLOGOUS DOMAIN-CONTAINING PROTEIN"/>
    <property type="match status" value="1"/>
</dbReference>
<evidence type="ECO:0000256" key="2">
    <source>
        <dbReference type="ARBA" id="ARBA00022529"/>
    </source>
</evidence>
<dbReference type="GO" id="GO:0005537">
    <property type="term" value="F:D-mannose binding"/>
    <property type="evidence" value="ECO:0007669"/>
    <property type="project" value="UniProtKB-KW"/>
</dbReference>
<dbReference type="GO" id="GO:0050832">
    <property type="term" value="P:defense response to fungus"/>
    <property type="evidence" value="ECO:0007669"/>
    <property type="project" value="UniProtKB-KW"/>
</dbReference>
<keyword evidence="3" id="KW-0295">Fungicide</keyword>
<keyword evidence="2" id="KW-0929">Antimicrobial</keyword>
<keyword evidence="4" id="KW-0945">Host-virus interaction</keyword>
<comment type="similarity">
    <text evidence="14">Belongs to the cysteine-rich repeat secretory protein family. Plasmodesmata-located proteins (PDLD) subfamily.</text>
</comment>
<keyword evidence="10" id="KW-0044">Antibiotic</keyword>
<evidence type="ECO:0000256" key="12">
    <source>
        <dbReference type="ARBA" id="ARBA00023157"/>
    </source>
</evidence>
<evidence type="ECO:0000256" key="10">
    <source>
        <dbReference type="ARBA" id="ARBA00023022"/>
    </source>
</evidence>
<dbReference type="InterPro" id="IPR051378">
    <property type="entry name" value="Cell2Cell_Antifungal"/>
</dbReference>
<keyword evidence="6" id="KW-0430">Lectin</keyword>
<dbReference type="GO" id="GO:0031640">
    <property type="term" value="P:killing of cells of another organism"/>
    <property type="evidence" value="ECO:0007669"/>
    <property type="project" value="UniProtKB-KW"/>
</dbReference>
<reference evidence="17 18" key="1">
    <citation type="submission" date="2024-11" db="EMBL/GenBank/DDBJ databases">
        <title>Chromosome-level genome assembly of Eucalyptus globulus Labill. provides insights into its genome evolution.</title>
        <authorList>
            <person name="Li X."/>
        </authorList>
    </citation>
    <scope>NUCLEOTIDE SEQUENCE [LARGE SCALE GENOMIC DNA]</scope>
    <source>
        <strain evidence="17">CL2024</strain>
        <tissue evidence="17">Fresh tender leaves</tissue>
    </source>
</reference>
<evidence type="ECO:0000256" key="11">
    <source>
        <dbReference type="ARBA" id="ARBA00023035"/>
    </source>
</evidence>
<dbReference type="GO" id="GO:0005886">
    <property type="term" value="C:plasma membrane"/>
    <property type="evidence" value="ECO:0007669"/>
    <property type="project" value="UniProtKB-SubCell"/>
</dbReference>
<evidence type="ECO:0000313" key="18">
    <source>
        <dbReference type="Proteomes" id="UP001634007"/>
    </source>
</evidence>
<dbReference type="PROSITE" id="PS51473">
    <property type="entry name" value="GNK2"/>
    <property type="match status" value="1"/>
</dbReference>
<comment type="caution">
    <text evidence="17">The sequence shown here is derived from an EMBL/GenBank/DDBJ whole genome shotgun (WGS) entry which is preliminary data.</text>
</comment>
<evidence type="ECO:0000256" key="13">
    <source>
        <dbReference type="ARBA" id="ARBA00024184"/>
    </source>
</evidence>
<evidence type="ECO:0000256" key="15">
    <source>
        <dbReference type="SAM" id="SignalP"/>
    </source>
</evidence>